<reference evidence="2 3" key="1">
    <citation type="journal article" date="2020" name="Nature">
        <title>Bacterial chemolithoautotrophy via manganese oxidation.</title>
        <authorList>
            <person name="Yu H."/>
            <person name="Leadbetter J.R."/>
        </authorList>
    </citation>
    <scope>NUCLEOTIDE SEQUENCE [LARGE SCALE GENOMIC DNA]</scope>
    <source>
        <strain evidence="2 3">Mn-1</strain>
    </source>
</reference>
<keyword evidence="3" id="KW-1185">Reference proteome</keyword>
<evidence type="ECO:0008006" key="4">
    <source>
        <dbReference type="Google" id="ProtNLM"/>
    </source>
</evidence>
<dbReference type="AlphaFoldDB" id="A0A7X6DTD5"/>
<comment type="caution">
    <text evidence="2">The sequence shown here is derived from an EMBL/GenBank/DDBJ whole genome shotgun (WGS) entry which is preliminary data.</text>
</comment>
<feature type="signal peptide" evidence="1">
    <location>
        <begin position="1"/>
        <end position="21"/>
    </location>
</feature>
<evidence type="ECO:0000256" key="1">
    <source>
        <dbReference type="SAM" id="SignalP"/>
    </source>
</evidence>
<proteinExistence type="predicted"/>
<accession>A0A7X6DTD5</accession>
<protein>
    <recommendedName>
        <fullName evidence="4">Lipoprotein</fullName>
    </recommendedName>
</protein>
<feature type="chain" id="PRO_5030732900" description="Lipoprotein" evidence="1">
    <location>
        <begin position="22"/>
        <end position="133"/>
    </location>
</feature>
<gene>
    <name evidence="2" type="ORF">MNODULE_19590</name>
</gene>
<sequence>MYQRWFSLLLFFLVVGCAPMAARVALPQSTVPYDRAWQVALNTSLNYYDRIAVEDKEGGFFQTAWNIEKSGLNIGIPVRRNRLIGHVASKSPFRLHLILEVEAFSMELGRWVKETNDPLLTQISQDMSSKLQF</sequence>
<name>A0A7X6DTD5_9BACT</name>
<dbReference type="RefSeq" id="WP_168062889.1">
    <property type="nucleotide sequence ID" value="NZ_VTOW01000004.1"/>
</dbReference>
<dbReference type="PROSITE" id="PS51257">
    <property type="entry name" value="PROKAR_LIPOPROTEIN"/>
    <property type="match status" value="1"/>
</dbReference>
<evidence type="ECO:0000313" key="2">
    <source>
        <dbReference type="EMBL" id="NKE72960.1"/>
    </source>
</evidence>
<organism evidence="2 3">
    <name type="scientific">Candidatus Manganitrophus noduliformans</name>
    <dbReference type="NCBI Taxonomy" id="2606439"/>
    <lineage>
        <taxon>Bacteria</taxon>
        <taxon>Pseudomonadati</taxon>
        <taxon>Nitrospirota</taxon>
        <taxon>Nitrospiria</taxon>
        <taxon>Candidatus Troglogloeales</taxon>
        <taxon>Candidatus Manganitrophaceae</taxon>
        <taxon>Candidatus Manganitrophus</taxon>
    </lineage>
</organism>
<evidence type="ECO:0000313" key="3">
    <source>
        <dbReference type="Proteomes" id="UP000534783"/>
    </source>
</evidence>
<dbReference type="EMBL" id="VTOW01000004">
    <property type="protein sequence ID" value="NKE72960.1"/>
    <property type="molecule type" value="Genomic_DNA"/>
</dbReference>
<keyword evidence="1" id="KW-0732">Signal</keyword>
<dbReference type="Proteomes" id="UP000534783">
    <property type="component" value="Unassembled WGS sequence"/>
</dbReference>